<evidence type="ECO:0000256" key="7">
    <source>
        <dbReference type="PROSITE-ProRule" id="PRU00409"/>
    </source>
</evidence>
<dbReference type="CDD" id="cd06850">
    <property type="entry name" value="biotinyl_domain"/>
    <property type="match status" value="1"/>
</dbReference>
<dbReference type="InterPro" id="IPR005479">
    <property type="entry name" value="CPAse_ATP-bd"/>
</dbReference>
<accession>A0AAW1RXR7</accession>
<keyword evidence="6" id="KW-0092">Biotin</keyword>
<dbReference type="PROSITE" id="PS00188">
    <property type="entry name" value="BIOTIN"/>
    <property type="match status" value="1"/>
</dbReference>
<dbReference type="Proteomes" id="UP001445335">
    <property type="component" value="Unassembled WGS sequence"/>
</dbReference>
<dbReference type="Pfam" id="PF02786">
    <property type="entry name" value="CPSase_L_D2"/>
    <property type="match status" value="1"/>
</dbReference>
<feature type="domain" description="ATP-grasp" evidence="9">
    <location>
        <begin position="134"/>
        <end position="331"/>
    </location>
</feature>
<dbReference type="Pfam" id="PF00289">
    <property type="entry name" value="Biotin_carb_N"/>
    <property type="match status" value="1"/>
</dbReference>
<dbReference type="SUPFAM" id="SSF52440">
    <property type="entry name" value="PreATP-grasp domain"/>
    <property type="match status" value="1"/>
</dbReference>
<dbReference type="SMART" id="SM00796">
    <property type="entry name" value="AHS1"/>
    <property type="match status" value="1"/>
</dbReference>
<dbReference type="InterPro" id="IPR003833">
    <property type="entry name" value="CT_C_D"/>
</dbReference>
<evidence type="ECO:0000256" key="1">
    <source>
        <dbReference type="ARBA" id="ARBA00001953"/>
    </source>
</evidence>
<feature type="domain" description="Lipoyl-binding" evidence="8">
    <location>
        <begin position="1174"/>
        <end position="1248"/>
    </location>
</feature>
<dbReference type="GO" id="GO:0046872">
    <property type="term" value="F:metal ion binding"/>
    <property type="evidence" value="ECO:0007669"/>
    <property type="project" value="InterPro"/>
</dbReference>
<organism evidence="11 12">
    <name type="scientific">Elliptochloris bilobata</name>
    <dbReference type="NCBI Taxonomy" id="381761"/>
    <lineage>
        <taxon>Eukaryota</taxon>
        <taxon>Viridiplantae</taxon>
        <taxon>Chlorophyta</taxon>
        <taxon>core chlorophytes</taxon>
        <taxon>Trebouxiophyceae</taxon>
        <taxon>Trebouxiophyceae incertae sedis</taxon>
        <taxon>Elliptochloris clade</taxon>
        <taxon>Elliptochloris</taxon>
    </lineage>
</organism>
<dbReference type="InterPro" id="IPR050856">
    <property type="entry name" value="Biotin_carboxylase_complex"/>
</dbReference>
<protein>
    <recommendedName>
        <fullName evidence="13">Peptidylprolyl isomerase</fullName>
    </recommendedName>
</protein>
<evidence type="ECO:0000256" key="4">
    <source>
        <dbReference type="ARBA" id="ARBA00022801"/>
    </source>
</evidence>
<dbReference type="SMART" id="SM00878">
    <property type="entry name" value="Biotin_carb_C"/>
    <property type="match status" value="1"/>
</dbReference>
<dbReference type="GO" id="GO:0016787">
    <property type="term" value="F:hydrolase activity"/>
    <property type="evidence" value="ECO:0007669"/>
    <property type="project" value="UniProtKB-KW"/>
</dbReference>
<dbReference type="InterPro" id="IPR011764">
    <property type="entry name" value="Biotin_carboxylation_dom"/>
</dbReference>
<dbReference type="Pfam" id="PF02682">
    <property type="entry name" value="CT_C_D"/>
    <property type="match status" value="1"/>
</dbReference>
<evidence type="ECO:0000256" key="2">
    <source>
        <dbReference type="ARBA" id="ARBA00022598"/>
    </source>
</evidence>
<dbReference type="Gene3D" id="2.40.100.10">
    <property type="entry name" value="Cyclophilin-like"/>
    <property type="match status" value="2"/>
</dbReference>
<proteinExistence type="predicted"/>
<dbReference type="PROSITE" id="PS50968">
    <property type="entry name" value="BIOTINYL_LIPOYL"/>
    <property type="match status" value="1"/>
</dbReference>
<dbReference type="Pfam" id="PF02626">
    <property type="entry name" value="CT_A_B"/>
    <property type="match status" value="1"/>
</dbReference>
<name>A0AAW1RXR7_9CHLO</name>
<evidence type="ECO:0000256" key="3">
    <source>
        <dbReference type="ARBA" id="ARBA00022741"/>
    </source>
</evidence>
<dbReference type="Pfam" id="PF02785">
    <property type="entry name" value="Biotin_carb_C"/>
    <property type="match status" value="1"/>
</dbReference>
<dbReference type="Gene3D" id="3.30.470.20">
    <property type="entry name" value="ATP-grasp fold, B domain"/>
    <property type="match status" value="1"/>
</dbReference>
<dbReference type="PROSITE" id="PS00867">
    <property type="entry name" value="CPSASE_2"/>
    <property type="match status" value="1"/>
</dbReference>
<dbReference type="FunFam" id="2.40.50.100:FF:000003">
    <property type="entry name" value="Acetyl-CoA carboxylase biotin carboxyl carrier protein"/>
    <property type="match status" value="1"/>
</dbReference>
<dbReference type="SUPFAM" id="SSF160467">
    <property type="entry name" value="PH0987 N-terminal domain-like"/>
    <property type="match status" value="1"/>
</dbReference>
<dbReference type="InterPro" id="IPR000089">
    <property type="entry name" value="Biotin_lipoyl"/>
</dbReference>
<feature type="domain" description="Biotin carboxylation" evidence="10">
    <location>
        <begin position="17"/>
        <end position="463"/>
    </location>
</feature>
<dbReference type="SUPFAM" id="SSF56059">
    <property type="entry name" value="Glutathione synthetase ATP-binding domain-like"/>
    <property type="match status" value="1"/>
</dbReference>
<evidence type="ECO:0000256" key="6">
    <source>
        <dbReference type="ARBA" id="ARBA00023267"/>
    </source>
</evidence>
<comment type="cofactor">
    <cofactor evidence="1">
        <name>biotin</name>
        <dbReference type="ChEBI" id="CHEBI:57586"/>
    </cofactor>
</comment>
<dbReference type="InterPro" id="IPR016185">
    <property type="entry name" value="PreATP-grasp_dom_sf"/>
</dbReference>
<dbReference type="InterPro" id="IPR001882">
    <property type="entry name" value="Biotin_BS"/>
</dbReference>
<evidence type="ECO:0000313" key="11">
    <source>
        <dbReference type="EMBL" id="KAK9838176.1"/>
    </source>
</evidence>
<dbReference type="InterPro" id="IPR005481">
    <property type="entry name" value="BC-like_N"/>
</dbReference>
<dbReference type="InterPro" id="IPR005482">
    <property type="entry name" value="Biotin_COase_C"/>
</dbReference>
<dbReference type="Gene3D" id="2.40.50.100">
    <property type="match status" value="1"/>
</dbReference>
<keyword evidence="5 7" id="KW-0067">ATP-binding</keyword>
<keyword evidence="12" id="KW-1185">Reference proteome</keyword>
<dbReference type="GO" id="GO:0016421">
    <property type="term" value="F:CoA carboxylase activity"/>
    <property type="evidence" value="ECO:0007669"/>
    <property type="project" value="UniProtKB-ARBA"/>
</dbReference>
<dbReference type="InterPro" id="IPR029000">
    <property type="entry name" value="Cyclophilin-like_dom_sf"/>
</dbReference>
<dbReference type="NCBIfam" id="TIGR00724">
    <property type="entry name" value="urea_amlyse_rel"/>
    <property type="match status" value="1"/>
</dbReference>
<evidence type="ECO:0000313" key="12">
    <source>
        <dbReference type="Proteomes" id="UP001445335"/>
    </source>
</evidence>
<dbReference type="InterPro" id="IPR011053">
    <property type="entry name" value="Single_hybrid_motif"/>
</dbReference>
<dbReference type="AlphaFoldDB" id="A0AAW1RXR7"/>
<evidence type="ECO:0000259" key="8">
    <source>
        <dbReference type="PROSITE" id="PS50968"/>
    </source>
</evidence>
<dbReference type="SUPFAM" id="SSF51246">
    <property type="entry name" value="Rudiment single hybrid motif"/>
    <property type="match status" value="1"/>
</dbReference>
<evidence type="ECO:0000259" key="9">
    <source>
        <dbReference type="PROSITE" id="PS50975"/>
    </source>
</evidence>
<dbReference type="GO" id="GO:0005524">
    <property type="term" value="F:ATP binding"/>
    <property type="evidence" value="ECO:0007669"/>
    <property type="project" value="UniProtKB-UniRule"/>
</dbReference>
<dbReference type="Gene3D" id="3.30.1360.40">
    <property type="match status" value="1"/>
</dbReference>
<dbReference type="PROSITE" id="PS50975">
    <property type="entry name" value="ATP_GRASP"/>
    <property type="match status" value="1"/>
</dbReference>
<reference evidence="11 12" key="1">
    <citation type="journal article" date="2024" name="Nat. Commun.">
        <title>Phylogenomics reveals the evolutionary origins of lichenization in chlorophyte algae.</title>
        <authorList>
            <person name="Puginier C."/>
            <person name="Libourel C."/>
            <person name="Otte J."/>
            <person name="Skaloud P."/>
            <person name="Haon M."/>
            <person name="Grisel S."/>
            <person name="Petersen M."/>
            <person name="Berrin J.G."/>
            <person name="Delaux P.M."/>
            <person name="Dal Grande F."/>
            <person name="Keller J."/>
        </authorList>
    </citation>
    <scope>NUCLEOTIDE SEQUENCE [LARGE SCALE GENOMIC DNA]</scope>
    <source>
        <strain evidence="11 12">SAG 245.80</strain>
    </source>
</reference>
<sequence>MTQAEPNGVAPPAPPDGAPRVLIANRGEIARRVSRSCHSLGLEPVVVFTEADALSLHVLESKHTVCLGPDKRAYTSVDTIVGVAVEHKCAAVHPGYGFLSENVDFVEACEAKGVAFLGPTADTMRMFSRKHAAREFAANAQCPVLPGSTLLATEEAAVEEAKAAGFPVLLKATGGGGGIGIYQCVDEAAVRANFAAAGRQGKASFGDAGVFVEKYVQRARHIEVQIFGDGKGSIITLPERECSIQRRHQKVLEETPSPYVEPELRAELVAAARRLGEASKYRSAGTIEFLVDQDTAKFYFLEVNTRLQVEHGITEMVSGLDLVEMQLALQVPSLQEPDMSKTEYTPIGWAMEARLNAEDPLRNFLPSAGTLGSVSFPLKDSGVRVDTWVETGTEVTPHYDSLLAKLMVHAPDRPAATTALQKALAATELGGIATNLDYVATIAGSEGFAAGATTTRFLDTLPFAPHALEVVAPGMNTTVQDFPGRTGYWHIGIPPSGPMDSFAFRVANALVGNCEGAAALEVTLSGPTLRFMVEGVAAICGADFAAEVDSKPVPLWESFVVPQGSTLTVGSLAGGRGARCYIAVAGGLATPSYLGSRATFPGGRLGGTQGRPLKPGDLLPLGKAAAAKLGLAVPPAWRPAYPEPGKPWEISVLPGPNAAPDYFTEADIATLHSVTYTVHYNSNRLGVRMQGPRPNFARTDGGEGGSHPSNVHDHVYAIGSINFTGDMPVALMFDGPSMGGFVCPATIPSAQLWKMGQVSAKDEVLFKPLTLEEAYAECVRTDHITAALRKASASGDEAPTLAAELEAAAAADAAPRPPAMPETRAVLRTLPAHGTFPGAQYRLAGDRYVVVEYGPMELDLNLRVRVAELEAHLAGLKKPGLLETSPGVRSCTIEYDQRVLPLAELLELLEAADRALLLASDQVLQTRIVHLPMAFNDKWTNDAVAKYMKSSRAEGPYLPSNVDFVAANNGLPEGAEAVRALVMAASYMVMGLGDVYLGAPCAVPVDPRHRLVVPKYNPARTFTPEGAVGLGGTYMCIYPMESPGGTRHGFCWYQLVGRTLPIWNTFGRVGPFTPQTPWLLRFFDQVRFFEVSETELESQRELFRTGRLQVKIEDIDFSMKEYNALVESTADEVAKLKVTQQAAMGEQMKLDEESLQRLAAEKEAAKASGKEAAPAEVEGTEVPSPFTASVWEVLVKEGDHVKKGQSLVVLEAMKMEYPVAAPADGEVKAILVEGSQLTHQGDALLVLTTK</sequence>
<evidence type="ECO:0008006" key="13">
    <source>
        <dbReference type="Google" id="ProtNLM"/>
    </source>
</evidence>
<evidence type="ECO:0000256" key="5">
    <source>
        <dbReference type="ARBA" id="ARBA00022840"/>
    </source>
</evidence>
<dbReference type="PANTHER" id="PTHR18866:SF128">
    <property type="entry name" value="UREA AMIDOLYASE"/>
    <property type="match status" value="1"/>
</dbReference>
<dbReference type="NCBIfam" id="TIGR02712">
    <property type="entry name" value="urea_carbox"/>
    <property type="match status" value="1"/>
</dbReference>
<dbReference type="InterPro" id="IPR011054">
    <property type="entry name" value="Rudment_hybrid_motif"/>
</dbReference>
<dbReference type="InterPro" id="IPR003778">
    <property type="entry name" value="CT_A_B"/>
</dbReference>
<keyword evidence="3 7" id="KW-0547">Nucleotide-binding</keyword>
<evidence type="ECO:0000259" key="10">
    <source>
        <dbReference type="PROSITE" id="PS50979"/>
    </source>
</evidence>
<keyword evidence="2" id="KW-0436">Ligase</keyword>
<dbReference type="PROSITE" id="PS50979">
    <property type="entry name" value="BC"/>
    <property type="match status" value="1"/>
</dbReference>
<dbReference type="PROSITE" id="PS00866">
    <property type="entry name" value="CPSASE_1"/>
    <property type="match status" value="1"/>
</dbReference>
<keyword evidence="4" id="KW-0378">Hydrolase</keyword>
<dbReference type="Pfam" id="PF00364">
    <property type="entry name" value="Biotin_lipoyl"/>
    <property type="match status" value="1"/>
</dbReference>
<dbReference type="InterPro" id="IPR014084">
    <property type="entry name" value="Urea_COase"/>
</dbReference>
<dbReference type="EMBL" id="JALJOU010000020">
    <property type="protein sequence ID" value="KAK9838176.1"/>
    <property type="molecule type" value="Genomic_DNA"/>
</dbReference>
<gene>
    <name evidence="11" type="ORF">WJX81_006705</name>
</gene>
<dbReference type="SUPFAM" id="SSF51230">
    <property type="entry name" value="Single hybrid motif"/>
    <property type="match status" value="1"/>
</dbReference>
<comment type="caution">
    <text evidence="11">The sequence shown here is derived from an EMBL/GenBank/DDBJ whole genome shotgun (WGS) entry which is preliminary data.</text>
</comment>
<dbReference type="SMART" id="SM00797">
    <property type="entry name" value="AHS2"/>
    <property type="match status" value="1"/>
</dbReference>
<dbReference type="InterPro" id="IPR011761">
    <property type="entry name" value="ATP-grasp"/>
</dbReference>
<dbReference type="PANTHER" id="PTHR18866">
    <property type="entry name" value="CARBOXYLASE:PYRUVATE/ACETYL-COA/PROPIONYL-COA CARBOXYLASE"/>
    <property type="match status" value="1"/>
</dbReference>
<dbReference type="SUPFAM" id="SSF50891">
    <property type="entry name" value="Cyclophilin-like"/>
    <property type="match status" value="2"/>
</dbReference>